<dbReference type="PANTHER" id="PTHR45677">
    <property type="entry name" value="GLUTAMATE DECARBOXYLASE-RELATED"/>
    <property type="match status" value="1"/>
</dbReference>
<dbReference type="GO" id="GO:0019752">
    <property type="term" value="P:carboxylic acid metabolic process"/>
    <property type="evidence" value="ECO:0007669"/>
    <property type="project" value="InterPro"/>
</dbReference>
<comment type="similarity">
    <text evidence="2 7">Belongs to the group II decarboxylase family.</text>
</comment>
<keyword evidence="3" id="KW-0210">Decarboxylase</keyword>
<evidence type="ECO:0000313" key="9">
    <source>
        <dbReference type="Proteomes" id="UP001075354"/>
    </source>
</evidence>
<dbReference type="GO" id="GO:0005737">
    <property type="term" value="C:cytoplasm"/>
    <property type="evidence" value="ECO:0007669"/>
    <property type="project" value="TreeGrafter"/>
</dbReference>
<dbReference type="PANTHER" id="PTHR45677:SF8">
    <property type="entry name" value="CYSTEINE SULFINIC ACID DECARBOXYLASE"/>
    <property type="match status" value="1"/>
</dbReference>
<evidence type="ECO:0000256" key="7">
    <source>
        <dbReference type="RuleBase" id="RU000382"/>
    </source>
</evidence>
<dbReference type="InterPro" id="IPR002129">
    <property type="entry name" value="PyrdxlP-dep_de-COase"/>
</dbReference>
<dbReference type="Gene3D" id="3.90.1150.170">
    <property type="match status" value="1"/>
</dbReference>
<comment type="cofactor">
    <cofactor evidence="1 6 7">
        <name>pyridoxal 5'-phosphate</name>
        <dbReference type="ChEBI" id="CHEBI:597326"/>
    </cofactor>
</comment>
<dbReference type="Pfam" id="PF00282">
    <property type="entry name" value="Pyridoxal_deC"/>
    <property type="match status" value="1"/>
</dbReference>
<protein>
    <recommendedName>
        <fullName evidence="10">Cysteine sulfinic acid decarboxylase</fullName>
    </recommendedName>
</protein>
<sequence>MDLDREAARGHDGFLERVAAMLREEGFTGRPDAGVPVVRFHHPDKLQELLQLDLGPAVADEEALLAAARAVVRHSVRTGHPHFHNQLFAAADPFGVAGAWITEALNTSQYTFEVAPSLMLVEHKVIQRALALAGFDGGDGIFTPGGSVSNMYGIVAARYQAFPQVKTEGMRALPPLAVFTSDDSHYSMTKGAHWLGLGTNAVVKVATGPDGRMLPDALRDAIAGARLAGVHPVMVNATVGTTVLGAVDPLGAIADVCEEAGVWLHVDACWGGSLLLSAKHRGALLGLARADSASWNPHKMLGAPLQCSVFMVRHGGGLLHRCNAAAAAYLFQQDKFYDVSWDTGDKSVQCGRKVDALKLWLMWKARGDAGLATLVEHAMESASYFRSRVRDAEGFRLVTDAQDCTNTCFWYIPARLRGRTEDEAWWQEVAKVAPAIKERLVLDGSLLVGYCPLPHKGLVNFFRMVVTCQPPARRQDMDFVLQEIRRHGEAV</sequence>
<evidence type="ECO:0000256" key="3">
    <source>
        <dbReference type="ARBA" id="ARBA00022793"/>
    </source>
</evidence>
<dbReference type="Gene3D" id="3.40.640.10">
    <property type="entry name" value="Type I PLP-dependent aspartate aminotransferase-like (Major domain)"/>
    <property type="match status" value="1"/>
</dbReference>
<dbReference type="GO" id="GO:0030170">
    <property type="term" value="F:pyridoxal phosphate binding"/>
    <property type="evidence" value="ECO:0007669"/>
    <property type="project" value="InterPro"/>
</dbReference>
<evidence type="ECO:0000256" key="5">
    <source>
        <dbReference type="ARBA" id="ARBA00023239"/>
    </source>
</evidence>
<gene>
    <name evidence="8" type="ORF">ONE63_003134</name>
</gene>
<dbReference type="Proteomes" id="UP001075354">
    <property type="component" value="Chromosome 13"/>
</dbReference>
<evidence type="ECO:0000313" key="8">
    <source>
        <dbReference type="EMBL" id="KAJ1521466.1"/>
    </source>
</evidence>
<evidence type="ECO:0000256" key="4">
    <source>
        <dbReference type="ARBA" id="ARBA00022898"/>
    </source>
</evidence>
<evidence type="ECO:0000256" key="6">
    <source>
        <dbReference type="PIRSR" id="PIRSR602129-50"/>
    </source>
</evidence>
<dbReference type="InterPro" id="IPR015421">
    <property type="entry name" value="PyrdxlP-dep_Trfase_major"/>
</dbReference>
<name>A0AAV7XCY2_9NEOP</name>
<comment type="caution">
    <text evidence="8">The sequence shown here is derived from an EMBL/GenBank/DDBJ whole genome shotgun (WGS) entry which is preliminary data.</text>
</comment>
<keyword evidence="9" id="KW-1185">Reference proteome</keyword>
<feature type="modified residue" description="N6-(pyridoxal phosphate)lysine" evidence="6">
    <location>
        <position position="299"/>
    </location>
</feature>
<keyword evidence="5 7" id="KW-0456">Lyase</keyword>
<evidence type="ECO:0008006" key="10">
    <source>
        <dbReference type="Google" id="ProtNLM"/>
    </source>
</evidence>
<reference evidence="8" key="1">
    <citation type="submission" date="2022-12" db="EMBL/GenBank/DDBJ databases">
        <title>Chromosome-level genome assembly of the bean flower thrips Megalurothrips usitatus.</title>
        <authorList>
            <person name="Ma L."/>
            <person name="Liu Q."/>
            <person name="Li H."/>
            <person name="Cai W."/>
        </authorList>
    </citation>
    <scope>NUCLEOTIDE SEQUENCE</scope>
    <source>
        <strain evidence="8">Cailab_2022a</strain>
    </source>
</reference>
<evidence type="ECO:0000256" key="1">
    <source>
        <dbReference type="ARBA" id="ARBA00001933"/>
    </source>
</evidence>
<evidence type="ECO:0000256" key="2">
    <source>
        <dbReference type="ARBA" id="ARBA00009533"/>
    </source>
</evidence>
<dbReference type="GO" id="GO:0016831">
    <property type="term" value="F:carboxy-lyase activity"/>
    <property type="evidence" value="ECO:0007669"/>
    <property type="project" value="UniProtKB-KW"/>
</dbReference>
<dbReference type="EMBL" id="JAPTSV010000013">
    <property type="protein sequence ID" value="KAJ1521466.1"/>
    <property type="molecule type" value="Genomic_DNA"/>
</dbReference>
<keyword evidence="4 6" id="KW-0663">Pyridoxal phosphate</keyword>
<dbReference type="InterPro" id="IPR015424">
    <property type="entry name" value="PyrdxlP-dep_Trfase"/>
</dbReference>
<dbReference type="AlphaFoldDB" id="A0AAV7XCY2"/>
<dbReference type="SUPFAM" id="SSF53383">
    <property type="entry name" value="PLP-dependent transferases"/>
    <property type="match status" value="1"/>
</dbReference>
<proteinExistence type="inferred from homology"/>
<organism evidence="8 9">
    <name type="scientific">Megalurothrips usitatus</name>
    <name type="common">bean blossom thrips</name>
    <dbReference type="NCBI Taxonomy" id="439358"/>
    <lineage>
        <taxon>Eukaryota</taxon>
        <taxon>Metazoa</taxon>
        <taxon>Ecdysozoa</taxon>
        <taxon>Arthropoda</taxon>
        <taxon>Hexapoda</taxon>
        <taxon>Insecta</taxon>
        <taxon>Pterygota</taxon>
        <taxon>Neoptera</taxon>
        <taxon>Paraneoptera</taxon>
        <taxon>Thysanoptera</taxon>
        <taxon>Terebrantia</taxon>
        <taxon>Thripoidea</taxon>
        <taxon>Thripidae</taxon>
        <taxon>Megalurothrips</taxon>
    </lineage>
</organism>
<accession>A0AAV7XCY2</accession>